<dbReference type="SUPFAM" id="SSF53756">
    <property type="entry name" value="UDP-Glycosyltransferase/glycogen phosphorylase"/>
    <property type="match status" value="1"/>
</dbReference>
<evidence type="ECO:0000313" key="2">
    <source>
        <dbReference type="EMBL" id="SDO06423.1"/>
    </source>
</evidence>
<sequence length="345" mass="37622">MRILIGTDAWLPQVNGVVRTLANLAAELRAMGHEVDLVTPAEFRTIACPTYPEIRLAWARRQALHERLRRFDPDIVHLATEGPIGVQLRAVCLASGTRFTTSFHTRFPEYVRSRAPVPLGLSYALLRRFHAPATTCLVTTGAMRNDLLARGFGRLTTWSRGVDLAQFRPVEPVALDLPRPVFVTVSRLAPEKNIEGFLNLDLPGSKLVVGDGPALVSLRRRYPKVHFAGARTGDDLVRHYAAGDVFVFPSRTDTFGIVLIEALACGLPFAAFPEPGPVEIAGVSGAGVISTDLRAACLAALRIDPARAVERARDFTWRACAEGFLAAAESCRRTRPLPEMAVLAA</sequence>
<dbReference type="RefSeq" id="WP_090671794.1">
    <property type="nucleotide sequence ID" value="NZ_FNIT01000003.1"/>
</dbReference>
<dbReference type="InterPro" id="IPR050194">
    <property type="entry name" value="Glycosyltransferase_grp1"/>
</dbReference>
<keyword evidence="3" id="KW-1185">Reference proteome</keyword>
<evidence type="ECO:0000259" key="1">
    <source>
        <dbReference type="Pfam" id="PF13439"/>
    </source>
</evidence>
<accession>A0A1H0GHV7</accession>
<dbReference type="Gene3D" id="3.40.50.2000">
    <property type="entry name" value="Glycogen Phosphorylase B"/>
    <property type="match status" value="2"/>
</dbReference>
<dbReference type="OrthoDB" id="9802525at2"/>
<name>A0A1H0GHV7_9HYPH</name>
<reference evidence="2 3" key="1">
    <citation type="submission" date="2016-10" db="EMBL/GenBank/DDBJ databases">
        <authorList>
            <person name="de Groot N.N."/>
        </authorList>
    </citation>
    <scope>NUCLEOTIDE SEQUENCE [LARGE SCALE GENOMIC DNA]</scope>
    <source>
        <strain evidence="3">L7-484,KACC 16230,DSM 25025</strain>
    </source>
</reference>
<dbReference type="GO" id="GO:0016757">
    <property type="term" value="F:glycosyltransferase activity"/>
    <property type="evidence" value="ECO:0007669"/>
    <property type="project" value="TreeGrafter"/>
</dbReference>
<dbReference type="EMBL" id="FNIT01000003">
    <property type="protein sequence ID" value="SDO06423.1"/>
    <property type="molecule type" value="Genomic_DNA"/>
</dbReference>
<dbReference type="AlphaFoldDB" id="A0A1H0GHV7"/>
<protein>
    <submittedName>
        <fullName evidence="2">Glycosyltransferase involved in cell wall bisynthesis</fullName>
    </submittedName>
</protein>
<dbReference type="PANTHER" id="PTHR45947:SF3">
    <property type="entry name" value="SULFOQUINOVOSYL TRANSFERASE SQD2"/>
    <property type="match status" value="1"/>
</dbReference>
<dbReference type="Proteomes" id="UP000198793">
    <property type="component" value="Unassembled WGS sequence"/>
</dbReference>
<dbReference type="Pfam" id="PF13692">
    <property type="entry name" value="Glyco_trans_1_4"/>
    <property type="match status" value="1"/>
</dbReference>
<feature type="domain" description="Glycosyltransferase subfamily 4-like N-terminal" evidence="1">
    <location>
        <begin position="14"/>
        <end position="165"/>
    </location>
</feature>
<gene>
    <name evidence="2" type="ORF">SAMN05192530_103131</name>
</gene>
<dbReference type="CDD" id="cd03814">
    <property type="entry name" value="GT4-like"/>
    <property type="match status" value="1"/>
</dbReference>
<keyword evidence="2" id="KW-0808">Transferase</keyword>
<dbReference type="STRING" id="1166073.SAMN05192530_103131"/>
<dbReference type="PANTHER" id="PTHR45947">
    <property type="entry name" value="SULFOQUINOVOSYL TRANSFERASE SQD2"/>
    <property type="match status" value="1"/>
</dbReference>
<proteinExistence type="predicted"/>
<dbReference type="Pfam" id="PF13439">
    <property type="entry name" value="Glyco_transf_4"/>
    <property type="match status" value="1"/>
</dbReference>
<dbReference type="InterPro" id="IPR028098">
    <property type="entry name" value="Glyco_trans_4-like_N"/>
</dbReference>
<evidence type="ECO:0000313" key="3">
    <source>
        <dbReference type="Proteomes" id="UP000198793"/>
    </source>
</evidence>
<organism evidence="2 3">
    <name type="scientific">Aureimonas jatrophae</name>
    <dbReference type="NCBI Taxonomy" id="1166073"/>
    <lineage>
        <taxon>Bacteria</taxon>
        <taxon>Pseudomonadati</taxon>
        <taxon>Pseudomonadota</taxon>
        <taxon>Alphaproteobacteria</taxon>
        <taxon>Hyphomicrobiales</taxon>
        <taxon>Aurantimonadaceae</taxon>
        <taxon>Aureimonas</taxon>
    </lineage>
</organism>